<keyword evidence="6" id="KW-0472">Membrane</keyword>
<protein>
    <recommendedName>
        <fullName evidence="2">histidine kinase</fullName>
        <ecNumber evidence="2">2.7.13.3</ecNumber>
    </recommendedName>
</protein>
<name>A0A2H0VCY2_9BACT</name>
<feature type="domain" description="Histidine kinase" evidence="7">
    <location>
        <begin position="331"/>
        <end position="550"/>
    </location>
</feature>
<feature type="transmembrane region" description="Helical" evidence="6">
    <location>
        <begin position="217"/>
        <end position="237"/>
    </location>
</feature>
<dbReference type="InterPro" id="IPR005467">
    <property type="entry name" value="His_kinase_dom"/>
</dbReference>
<dbReference type="InterPro" id="IPR036890">
    <property type="entry name" value="HATPase_C_sf"/>
</dbReference>
<dbReference type="SMART" id="SM00388">
    <property type="entry name" value="HisKA"/>
    <property type="match status" value="1"/>
</dbReference>
<accession>A0A2H0VCY2</accession>
<dbReference type="SMART" id="SM00387">
    <property type="entry name" value="HATPase_c"/>
    <property type="match status" value="1"/>
</dbReference>
<keyword evidence="4" id="KW-0808">Transferase</keyword>
<sequence>MNKFYLNKMDKFFSLNIDLFSVGLVIAANILLGFTVYFSNKKSISGHFLFLFSLISSIWGTFNYLLYQFQDPFISLWFIRLVMFTAIWQAYSFFLLANVYPDETITQKNRPKPILLLVVSLVALLTLTPLVFSQIISVGNENSIAPKAAGGPGLIIFGVVAIGLVIAGISKILAKRKGTLGTERKQYNFFLLGAVLMFTLIIFFNFIFANLSQNYNFIPLGAAFILPFIISTAYGILKHHMFSAKIIATEIITFFLLVITLLEVILAKNSTEIVFRVIIFLILLVVSILLLRSVRKEVKQREQLQILSKQLSLANEKLKALDQARAEFISIASHQLRTPPSTVKWFLSAILSGDYGKVPEDIKVPLQKTERTNNHLISLIEDMLNVSRIERGKMEFLFEPTDIQDLARQAFEQLEPIAKEKGLGFKFAAVTEKIPNISADKEKIRQVMNNLMDNAIKYSVAGEIIVDLKQEGRKLVFSVKDSGKGINAKDKVQIFKKFSRGKESIKSSAGLGLGLYVAKIVIEQHQGKIWAESEGEGKGSTFYFSIPMDAKKSAGASFDFTAD</sequence>
<evidence type="ECO:0000256" key="4">
    <source>
        <dbReference type="ARBA" id="ARBA00022679"/>
    </source>
</evidence>
<dbReference type="Gene3D" id="1.10.287.130">
    <property type="match status" value="1"/>
</dbReference>
<evidence type="ECO:0000256" key="5">
    <source>
        <dbReference type="ARBA" id="ARBA00022777"/>
    </source>
</evidence>
<dbReference type="PANTHER" id="PTHR43547:SF2">
    <property type="entry name" value="HYBRID SIGNAL TRANSDUCTION HISTIDINE KINASE C"/>
    <property type="match status" value="1"/>
</dbReference>
<feature type="transmembrane region" description="Helical" evidence="6">
    <location>
        <begin position="148"/>
        <end position="169"/>
    </location>
</feature>
<keyword evidence="5" id="KW-0418">Kinase</keyword>
<reference evidence="9" key="1">
    <citation type="submission" date="2017-09" db="EMBL/GenBank/DDBJ databases">
        <title>Depth-based differentiation of microbial function through sediment-hosted aquifers and enrichment of novel symbionts in the deep terrestrial subsurface.</title>
        <authorList>
            <person name="Probst A.J."/>
            <person name="Ladd B."/>
            <person name="Jarett J.K."/>
            <person name="Geller-Mcgrath D.E."/>
            <person name="Sieber C.M.K."/>
            <person name="Emerson J.B."/>
            <person name="Anantharaman K."/>
            <person name="Thomas B.C."/>
            <person name="Malmstrom R."/>
            <person name="Stieglmeier M."/>
            <person name="Klingl A."/>
            <person name="Woyke T."/>
            <person name="Ryan C.M."/>
            <person name="Banfield J.F."/>
        </authorList>
    </citation>
    <scope>NUCLEOTIDE SEQUENCE [LARGE SCALE GENOMIC DNA]</scope>
</reference>
<feature type="transmembrane region" description="Helical" evidence="6">
    <location>
        <begin position="114"/>
        <end position="136"/>
    </location>
</feature>
<dbReference type="SUPFAM" id="SSF47384">
    <property type="entry name" value="Homodimeric domain of signal transducing histidine kinase"/>
    <property type="match status" value="1"/>
</dbReference>
<dbReference type="PROSITE" id="PS50109">
    <property type="entry name" value="HIS_KIN"/>
    <property type="match status" value="1"/>
</dbReference>
<dbReference type="SUPFAM" id="SSF55874">
    <property type="entry name" value="ATPase domain of HSP90 chaperone/DNA topoisomerase II/histidine kinase"/>
    <property type="match status" value="1"/>
</dbReference>
<keyword evidence="6" id="KW-0812">Transmembrane</keyword>
<evidence type="ECO:0000256" key="3">
    <source>
        <dbReference type="ARBA" id="ARBA00022553"/>
    </source>
</evidence>
<evidence type="ECO:0000256" key="2">
    <source>
        <dbReference type="ARBA" id="ARBA00012438"/>
    </source>
</evidence>
<dbReference type="FunFam" id="3.30.565.10:FF:000006">
    <property type="entry name" value="Sensor histidine kinase WalK"/>
    <property type="match status" value="1"/>
</dbReference>
<dbReference type="Proteomes" id="UP000230922">
    <property type="component" value="Unassembled WGS sequence"/>
</dbReference>
<dbReference type="Pfam" id="PF02518">
    <property type="entry name" value="HATPase_c"/>
    <property type="match status" value="1"/>
</dbReference>
<dbReference type="Pfam" id="PF16927">
    <property type="entry name" value="HisKA_7TM"/>
    <property type="match status" value="1"/>
</dbReference>
<dbReference type="InterPro" id="IPR003661">
    <property type="entry name" value="HisK_dim/P_dom"/>
</dbReference>
<evidence type="ECO:0000313" key="9">
    <source>
        <dbReference type="Proteomes" id="UP000230922"/>
    </source>
</evidence>
<dbReference type="InterPro" id="IPR003594">
    <property type="entry name" value="HATPase_dom"/>
</dbReference>
<dbReference type="EMBL" id="PFAK01000044">
    <property type="protein sequence ID" value="PIR96160.1"/>
    <property type="molecule type" value="Genomic_DNA"/>
</dbReference>
<keyword evidence="6" id="KW-1133">Transmembrane helix</keyword>
<feature type="transmembrane region" description="Helical" evidence="6">
    <location>
        <begin position="189"/>
        <end position="211"/>
    </location>
</feature>
<evidence type="ECO:0000313" key="8">
    <source>
        <dbReference type="EMBL" id="PIR96160.1"/>
    </source>
</evidence>
<dbReference type="Pfam" id="PF00512">
    <property type="entry name" value="HisKA"/>
    <property type="match status" value="1"/>
</dbReference>
<evidence type="ECO:0000259" key="7">
    <source>
        <dbReference type="PROSITE" id="PS50109"/>
    </source>
</evidence>
<dbReference type="AlphaFoldDB" id="A0A2H0VCY2"/>
<feature type="transmembrane region" description="Helical" evidence="6">
    <location>
        <begin position="73"/>
        <end position="94"/>
    </location>
</feature>
<organism evidence="8 9">
    <name type="scientific">Candidatus Doudnabacteria bacterium CG10_big_fil_rev_8_21_14_0_10_42_18</name>
    <dbReference type="NCBI Taxonomy" id="1974552"/>
    <lineage>
        <taxon>Bacteria</taxon>
        <taxon>Candidatus Doudnaibacteriota</taxon>
    </lineage>
</organism>
<comment type="catalytic activity">
    <reaction evidence="1">
        <text>ATP + protein L-histidine = ADP + protein N-phospho-L-histidine.</text>
        <dbReference type="EC" id="2.7.13.3"/>
    </reaction>
</comment>
<comment type="caution">
    <text evidence="8">The sequence shown here is derived from an EMBL/GenBank/DDBJ whole genome shotgun (WGS) entry which is preliminary data.</text>
</comment>
<feature type="transmembrane region" description="Helical" evidence="6">
    <location>
        <begin position="246"/>
        <end position="267"/>
    </location>
</feature>
<feature type="transmembrane region" description="Helical" evidence="6">
    <location>
        <begin position="48"/>
        <end position="67"/>
    </location>
</feature>
<dbReference type="InterPro" id="IPR036097">
    <property type="entry name" value="HisK_dim/P_sf"/>
</dbReference>
<dbReference type="InterPro" id="IPR031621">
    <property type="entry name" value="HisKA_7TM"/>
</dbReference>
<dbReference type="CDD" id="cd00082">
    <property type="entry name" value="HisKA"/>
    <property type="match status" value="1"/>
</dbReference>
<feature type="transmembrane region" description="Helical" evidence="6">
    <location>
        <begin position="12"/>
        <end position="36"/>
    </location>
</feature>
<gene>
    <name evidence="8" type="ORF">COT92_02490</name>
</gene>
<dbReference type="InterPro" id="IPR004358">
    <property type="entry name" value="Sig_transdc_His_kin-like_C"/>
</dbReference>
<evidence type="ECO:0000256" key="1">
    <source>
        <dbReference type="ARBA" id="ARBA00000085"/>
    </source>
</evidence>
<keyword evidence="3" id="KW-0597">Phosphoprotein</keyword>
<dbReference type="GO" id="GO:0000155">
    <property type="term" value="F:phosphorelay sensor kinase activity"/>
    <property type="evidence" value="ECO:0007669"/>
    <property type="project" value="InterPro"/>
</dbReference>
<feature type="transmembrane region" description="Helical" evidence="6">
    <location>
        <begin position="273"/>
        <end position="291"/>
    </location>
</feature>
<dbReference type="EC" id="2.7.13.3" evidence="2"/>
<evidence type="ECO:0000256" key="6">
    <source>
        <dbReference type="SAM" id="Phobius"/>
    </source>
</evidence>
<proteinExistence type="predicted"/>
<dbReference type="PRINTS" id="PR00344">
    <property type="entry name" value="BCTRLSENSOR"/>
</dbReference>
<dbReference type="Gene3D" id="3.30.565.10">
    <property type="entry name" value="Histidine kinase-like ATPase, C-terminal domain"/>
    <property type="match status" value="1"/>
</dbReference>
<dbReference type="PANTHER" id="PTHR43547">
    <property type="entry name" value="TWO-COMPONENT HISTIDINE KINASE"/>
    <property type="match status" value="1"/>
</dbReference>